<dbReference type="AlphaFoldDB" id="A0AAE0U398"/>
<organism evidence="1 2">
    <name type="scientific">Sordaria brevicollis</name>
    <dbReference type="NCBI Taxonomy" id="83679"/>
    <lineage>
        <taxon>Eukaryota</taxon>
        <taxon>Fungi</taxon>
        <taxon>Dikarya</taxon>
        <taxon>Ascomycota</taxon>
        <taxon>Pezizomycotina</taxon>
        <taxon>Sordariomycetes</taxon>
        <taxon>Sordariomycetidae</taxon>
        <taxon>Sordariales</taxon>
        <taxon>Sordariaceae</taxon>
        <taxon>Sordaria</taxon>
    </lineage>
</organism>
<protein>
    <submittedName>
        <fullName evidence="1">Uncharacterized protein</fullName>
    </submittedName>
</protein>
<dbReference type="PANTHER" id="PTHR40434">
    <property type="entry name" value="CUPIN_2 DOMAIN-CONTAINING PROTEIN"/>
    <property type="match status" value="1"/>
</dbReference>
<sequence length="97" mass="10495">MTSQTLSRKEAESQVRSWGFDHVFTWTDGGGAHYAPHKHSSLTTHLILSGSLTIAYPGSEDKKGKTTHGPGERLDVDAGQVHEVWIGEGGCTYVIGE</sequence>
<evidence type="ECO:0000313" key="1">
    <source>
        <dbReference type="EMBL" id="KAK3388989.1"/>
    </source>
</evidence>
<dbReference type="EMBL" id="JAUTDP010000014">
    <property type="protein sequence ID" value="KAK3388989.1"/>
    <property type="molecule type" value="Genomic_DNA"/>
</dbReference>
<reference evidence="1" key="1">
    <citation type="journal article" date="2023" name="Mol. Phylogenet. Evol.">
        <title>Genome-scale phylogeny and comparative genomics of the fungal order Sordariales.</title>
        <authorList>
            <person name="Hensen N."/>
            <person name="Bonometti L."/>
            <person name="Westerberg I."/>
            <person name="Brannstrom I.O."/>
            <person name="Guillou S."/>
            <person name="Cros-Aarteil S."/>
            <person name="Calhoun S."/>
            <person name="Haridas S."/>
            <person name="Kuo A."/>
            <person name="Mondo S."/>
            <person name="Pangilinan J."/>
            <person name="Riley R."/>
            <person name="LaButti K."/>
            <person name="Andreopoulos B."/>
            <person name="Lipzen A."/>
            <person name="Chen C."/>
            <person name="Yan M."/>
            <person name="Daum C."/>
            <person name="Ng V."/>
            <person name="Clum A."/>
            <person name="Steindorff A."/>
            <person name="Ohm R.A."/>
            <person name="Martin F."/>
            <person name="Silar P."/>
            <person name="Natvig D.O."/>
            <person name="Lalanne C."/>
            <person name="Gautier V."/>
            <person name="Ament-Velasquez S.L."/>
            <person name="Kruys A."/>
            <person name="Hutchinson M.I."/>
            <person name="Powell A.J."/>
            <person name="Barry K."/>
            <person name="Miller A.N."/>
            <person name="Grigoriev I.V."/>
            <person name="Debuchy R."/>
            <person name="Gladieux P."/>
            <person name="Hiltunen Thoren M."/>
            <person name="Johannesson H."/>
        </authorList>
    </citation>
    <scope>NUCLEOTIDE SEQUENCE</scope>
    <source>
        <strain evidence="1">FGSC 1904</strain>
    </source>
</reference>
<comment type="caution">
    <text evidence="1">The sequence shown here is derived from an EMBL/GenBank/DDBJ whole genome shotgun (WGS) entry which is preliminary data.</text>
</comment>
<dbReference type="InterPro" id="IPR011051">
    <property type="entry name" value="RmlC_Cupin_sf"/>
</dbReference>
<dbReference type="Gene3D" id="2.60.120.10">
    <property type="entry name" value="Jelly Rolls"/>
    <property type="match status" value="1"/>
</dbReference>
<reference evidence="1" key="2">
    <citation type="submission" date="2023-07" db="EMBL/GenBank/DDBJ databases">
        <authorList>
            <consortium name="Lawrence Berkeley National Laboratory"/>
            <person name="Haridas S."/>
            <person name="Hensen N."/>
            <person name="Bonometti L."/>
            <person name="Westerberg I."/>
            <person name="Brannstrom I.O."/>
            <person name="Guillou S."/>
            <person name="Cros-Aarteil S."/>
            <person name="Calhoun S."/>
            <person name="Kuo A."/>
            <person name="Mondo S."/>
            <person name="Pangilinan J."/>
            <person name="Riley R."/>
            <person name="LaButti K."/>
            <person name="Andreopoulos B."/>
            <person name="Lipzen A."/>
            <person name="Chen C."/>
            <person name="Yanf M."/>
            <person name="Daum C."/>
            <person name="Ng V."/>
            <person name="Clum A."/>
            <person name="Steindorff A."/>
            <person name="Ohm R."/>
            <person name="Martin F."/>
            <person name="Silar P."/>
            <person name="Natvig D."/>
            <person name="Lalanne C."/>
            <person name="Gautier V."/>
            <person name="Ament-velasquez S.L."/>
            <person name="Kruys A."/>
            <person name="Hutchinson M.I."/>
            <person name="Powell A.J."/>
            <person name="Barry K."/>
            <person name="Miller A.N."/>
            <person name="Grigoriev I.V."/>
            <person name="Debuchy R."/>
            <person name="Gladieux P."/>
            <person name="Thoren M.H."/>
            <person name="Johannesson H."/>
        </authorList>
    </citation>
    <scope>NUCLEOTIDE SEQUENCE</scope>
    <source>
        <strain evidence="1">FGSC 1904</strain>
    </source>
</reference>
<dbReference type="Proteomes" id="UP001281003">
    <property type="component" value="Unassembled WGS sequence"/>
</dbReference>
<proteinExistence type="predicted"/>
<evidence type="ECO:0000313" key="2">
    <source>
        <dbReference type="Proteomes" id="UP001281003"/>
    </source>
</evidence>
<keyword evidence="2" id="KW-1185">Reference proteome</keyword>
<name>A0AAE0U398_SORBR</name>
<dbReference type="InterPro" id="IPR014710">
    <property type="entry name" value="RmlC-like_jellyroll"/>
</dbReference>
<dbReference type="PANTHER" id="PTHR40434:SF1">
    <property type="entry name" value="CUPIN TYPE-1 DOMAIN-CONTAINING PROTEIN"/>
    <property type="match status" value="1"/>
</dbReference>
<gene>
    <name evidence="1" type="ORF">B0T20DRAFT_456983</name>
</gene>
<accession>A0AAE0U398</accession>
<dbReference type="SUPFAM" id="SSF51182">
    <property type="entry name" value="RmlC-like cupins"/>
    <property type="match status" value="1"/>
</dbReference>